<organism evidence="2 3">
    <name type="scientific">Golovinomyces cichoracearum</name>
    <dbReference type="NCBI Taxonomy" id="62708"/>
    <lineage>
        <taxon>Eukaryota</taxon>
        <taxon>Fungi</taxon>
        <taxon>Dikarya</taxon>
        <taxon>Ascomycota</taxon>
        <taxon>Pezizomycotina</taxon>
        <taxon>Leotiomycetes</taxon>
        <taxon>Erysiphales</taxon>
        <taxon>Erysiphaceae</taxon>
        <taxon>Golovinomyces</taxon>
    </lineage>
</organism>
<feature type="compositionally biased region" description="Polar residues" evidence="1">
    <location>
        <begin position="81"/>
        <end position="99"/>
    </location>
</feature>
<dbReference type="AlphaFoldDB" id="A0A420J983"/>
<feature type="non-terminal residue" evidence="2">
    <location>
        <position position="137"/>
    </location>
</feature>
<feature type="region of interest" description="Disordered" evidence="1">
    <location>
        <begin position="74"/>
        <end position="137"/>
    </location>
</feature>
<feature type="region of interest" description="Disordered" evidence="1">
    <location>
        <begin position="12"/>
        <end position="40"/>
    </location>
</feature>
<name>A0A420J983_9PEZI</name>
<sequence>MFEGEIIIPSASAQKPASIQPSALAHESEKETVPTVPTIPPIIKPPLVNKNLIIPAPQDIPIVPNNVWPNNSVNKEKDIIPSNSSATQQQIQNESQTLKSSSSVVSDYDSFSDEENELEEIDEQETSPNESDSQESK</sequence>
<reference evidence="2 3" key="1">
    <citation type="journal article" date="2018" name="BMC Genomics">
        <title>Comparative genome analyses reveal sequence features reflecting distinct modes of host-adaptation between dicot and monocot powdery mildew.</title>
        <authorList>
            <person name="Wu Y."/>
            <person name="Ma X."/>
            <person name="Pan Z."/>
            <person name="Kale S.D."/>
            <person name="Song Y."/>
            <person name="King H."/>
            <person name="Zhang Q."/>
            <person name="Presley C."/>
            <person name="Deng X."/>
            <person name="Wei C.I."/>
            <person name="Xiao S."/>
        </authorList>
    </citation>
    <scope>NUCLEOTIDE SEQUENCE [LARGE SCALE GENOMIC DNA]</scope>
    <source>
        <strain evidence="2">UMSG1</strain>
    </source>
</reference>
<protein>
    <submittedName>
        <fullName evidence="2">Uncharacterized protein</fullName>
    </submittedName>
</protein>
<feature type="compositionally biased region" description="Polar residues" evidence="1">
    <location>
        <begin position="12"/>
        <end position="21"/>
    </location>
</feature>
<evidence type="ECO:0000256" key="1">
    <source>
        <dbReference type="SAM" id="MobiDB-lite"/>
    </source>
</evidence>
<comment type="caution">
    <text evidence="2">The sequence shown here is derived from an EMBL/GenBank/DDBJ whole genome shotgun (WGS) entry which is preliminary data.</text>
</comment>
<proteinExistence type="predicted"/>
<accession>A0A420J983</accession>
<dbReference type="Proteomes" id="UP000285326">
    <property type="component" value="Unassembled WGS sequence"/>
</dbReference>
<feature type="compositionally biased region" description="Low complexity" evidence="1">
    <location>
        <begin position="100"/>
        <end position="109"/>
    </location>
</feature>
<evidence type="ECO:0000313" key="3">
    <source>
        <dbReference type="Proteomes" id="UP000285326"/>
    </source>
</evidence>
<gene>
    <name evidence="2" type="ORF">GcM1_160013</name>
</gene>
<dbReference type="EMBL" id="MCBS01016034">
    <property type="protein sequence ID" value="RKF83363.1"/>
    <property type="molecule type" value="Genomic_DNA"/>
</dbReference>
<feature type="compositionally biased region" description="Acidic residues" evidence="1">
    <location>
        <begin position="110"/>
        <end position="125"/>
    </location>
</feature>
<evidence type="ECO:0000313" key="2">
    <source>
        <dbReference type="EMBL" id="RKF83363.1"/>
    </source>
</evidence>